<reference evidence="5" key="2">
    <citation type="submission" date="2025-09" db="UniProtKB">
        <authorList>
            <consortium name="Ensembl"/>
        </authorList>
    </citation>
    <scope>IDENTIFICATION</scope>
</reference>
<evidence type="ECO:0000313" key="5">
    <source>
        <dbReference type="Ensembl" id="ENSPCLP00000023732.1"/>
    </source>
</evidence>
<dbReference type="InterPro" id="IPR059018">
    <property type="entry name" value="HEAT_URB1"/>
</dbReference>
<dbReference type="GO" id="GO:0005730">
    <property type="term" value="C:nucleolus"/>
    <property type="evidence" value="ECO:0007669"/>
    <property type="project" value="TreeGrafter"/>
</dbReference>
<evidence type="ECO:0000313" key="6">
    <source>
        <dbReference type="Proteomes" id="UP000472261"/>
    </source>
</evidence>
<evidence type="ECO:0000256" key="1">
    <source>
        <dbReference type="SAM" id="MobiDB-lite"/>
    </source>
</evidence>
<dbReference type="InterPro" id="IPR039844">
    <property type="entry name" value="URB1"/>
</dbReference>
<dbReference type="Ensembl" id="ENSPCLT00000032977.1">
    <property type="protein sequence ID" value="ENSPCLP00000023732.1"/>
    <property type="gene ID" value="ENSPCLG00000020908.1"/>
</dbReference>
<dbReference type="Pfam" id="PF26140">
    <property type="entry name" value="HEAT_URB1"/>
    <property type="match status" value="1"/>
</dbReference>
<dbReference type="GO" id="GO:0000466">
    <property type="term" value="P:maturation of 5.8S rRNA from tricistronic rRNA transcript (SSU-rRNA, 5.8S rRNA, LSU-rRNA)"/>
    <property type="evidence" value="ECO:0007669"/>
    <property type="project" value="TreeGrafter"/>
</dbReference>
<evidence type="ECO:0000259" key="3">
    <source>
        <dbReference type="Pfam" id="PF16201"/>
    </source>
</evidence>
<dbReference type="Proteomes" id="UP000472261">
    <property type="component" value="Unplaced"/>
</dbReference>
<keyword evidence="6" id="KW-1185">Reference proteome</keyword>
<dbReference type="OMA" id="VVWVWQS"/>
<sequence length="2321" mass="263788">MFLEIWYYYSNQAYFLTPLFISITPQYRCTSPALTHRARSSQCSGQLSASCRDAALRGRHRGFRGGDGSMAAKRRGVPAAGPPAAKRARGKEEEEFNGARFKALLRDPATAGKGLETFISTAKALPSAEIYDVVEGYVKISVECAEIFKLLDGEKKPESEMILIFQALEAILLRTASDLSHFSVVGTNIVKRLIHSYMRLVYAALYSENHRMSRVCLTLLSAMVAQGPDTARDVFSHFDFNNKFLPGLVKKRDKKGRPDVRTAYVQFALSFLIAGDTAVLIQVLELKDFIPDIFRSGIKEDKVSTVNLLLSTLKAKVVQNKNITKTQKVRFFTAEVLNHVASLYRWNGITDVTQGSEEVGKAMVRELVHNFLMDLCCSLKHGITFYDPSLGTSGRGGNIVLLRFLLGLKTATEDEMVADLVVNILKVCPDLLNRYFKETQYSFVPRMKSAWTDNMKLLKKIYEAQPEISNSFKTSEFIPLPRLLSMVMVTTVPAVCNKTMFTQGLNLPSKAVKHSILSLVSSVLKRALKNIEYCLNEETWQKSEIYSLSVMQEFVQLYREAISKLLPDMNNIVAVWQSLLKQGKENQDGQEEKNETAVSTKLITVTTLGLGSDDAETLFLKAALLQVICLYQKVVPHLVARSNFDFSKLLKGIVTEQGLREEVPHVLQYHVLKVALELPANKFAWFRVQDVSETEKIAGEKSVFYLLMKMFVTSNHSYLKISTKKLIIKVLHDSGVFEYTWKELSIWLEHLDNTKEDKKEAVIQFLERILLKLVTNPYPYTDKAADLVQEASMLQVNMFKQDSDNVSIPISHIDDVLDMVDVLVEGSDGLDEEIGFTLNEDTVIQTFPFSAVVPAALEARNKLLLQTENETGAHIVEYLVGVFTDLLHSQRDALALCLMFQLYDKDLQSLKVSKYPQLYQFNQYYNLWIPQQAQEPVSPKTSIPHQAQCSIIVFTTLLKNAYARGSSTLLEDDIQTKLRDLACQLPSEQLLLGVKHILLYLKSTVENFGSLSKTAGPCLVDLFMDLLNSLLCRGNQIELDNRQKQEKHQTESDLFMDEESLITEESLNDKTLEDMFMLIFKHPTLESWFLALEQRSLPQHSLNPVTVKLLSAHVNSGVLQLLKTSAPMLQSMNHIDVLLKYFEAIITSVLKELQAVGKGGSQVSPKRSYQLEALQELHAYMSAAQLKDITLTMLRLPEMSLTTQKSEKSPKKGTQLSLYGQILVQLLKDSYQRLPQQGELLLSTEHIKALGILMSASASEDLEKVFLQALQSEPVFAHAVSVEVQVYCLNQGSETSLAIVSMLIKHCRTHLLQFELWCLSCSIEKCLRKNMERFLPLINVYLQCRDQYDFTRPSTVVSAVLPVLRKALWKEISGVLQDIEASHEVTVKLQVLSKLLPSSQSKGLRKLMDQLPAALEKAGNNESWTVADAISRVLENSEELHSWRRSLLSACMKGLVVMYNSSKDESKQDVERPLLLRLEELLSLVEEVDPDDWYSFVKTGLKYRYRDEAFLKVLNTAIQLLYKEESSLSQRLVKLPKLHMMVTHHSLFLSAMLRSREEDEALVDILLTIVKVDPSVCESSHLAVLLGSYGATLNIIDQKILLLLQLYEKNNQSLINSRILLWGPAAVEHHKTCKSLGKSLWQQPSTEEILCLLDRDKMMKTVLSFPQHRRLLPSELVEVDLEIGYDALDVFLFFFSSAYTECLVACHKFVEVNALGLTVAALSSYDSNMRAAAYFVLASFRSHLEGARFREQKQLLYLMDAVQNGIRQQNLRFTFSLTLYIARVAQQMLKPEEHMYTKINRFLLSHQYLDLRKVPGFFQLFYSFDFEHKIERDWVLRLLGEGLRDKHCYQLYDYQRIFHVILSFFNSPLCDEGSQNHILEVLQNAARVTRAAYELIQDHSLLTWILHILEKRFLENKLLNRIISLVHTLWLTNIGSKRENKKKPQENRKLLPIQLVNEFLYVLITLVKLIRTNLDQAKLVQFFTTFSSVLGYRALVVEAFKEMSRFTVNDSVLSNKDILLLLHKWSIIEKDLQLQEDVQNLAQKYQIKELLSKYLKHLRRLISQAAQGPIQPGLERKSEEDCMAADLNISELEKCREDLNAIFVHWEPVFPGLPTKHPEEPFKSADLADETVSLTCASAYIVTKWLVKSMVEHSLNMQNVSLTLQWLQNCILPHPLAVQEVLRDETLRNNIFKFYSRICEASSGAVGHLKDLCLFSSIMLHLMDAQGMTNNSCHEVVKTLCQSAMMEEDVNKKAVSVFLTSVYIGDIWLGAQEPDMLITHVKLICSSTDSKLNDDDMETDKQGEETIVPLCRALFSAALGH</sequence>
<feature type="region of interest" description="Disordered" evidence="1">
    <location>
        <begin position="66"/>
        <end position="92"/>
    </location>
</feature>
<feature type="domain" description="URB1 C-terminal" evidence="3">
    <location>
        <begin position="1715"/>
        <end position="1904"/>
    </location>
</feature>
<feature type="domain" description="URB1 central HEAT repeat" evidence="4">
    <location>
        <begin position="700"/>
        <end position="795"/>
    </location>
</feature>
<dbReference type="PANTHER" id="PTHR13500">
    <property type="entry name" value="NUCLEOLAR PRERIBOSOMAL-ASSOCIATED PROTEIN 1"/>
    <property type="match status" value="1"/>
</dbReference>
<proteinExistence type="predicted"/>
<evidence type="ECO:0000259" key="2">
    <source>
        <dbReference type="Pfam" id="PF11707"/>
    </source>
</evidence>
<evidence type="ECO:0000259" key="4">
    <source>
        <dbReference type="Pfam" id="PF26140"/>
    </source>
</evidence>
<organism evidence="5 6">
    <name type="scientific">Phasianus colchicus</name>
    <name type="common">Common pheasant</name>
    <dbReference type="NCBI Taxonomy" id="9054"/>
    <lineage>
        <taxon>Eukaryota</taxon>
        <taxon>Metazoa</taxon>
        <taxon>Chordata</taxon>
        <taxon>Craniata</taxon>
        <taxon>Vertebrata</taxon>
        <taxon>Euteleostomi</taxon>
        <taxon>Archelosauria</taxon>
        <taxon>Archosauria</taxon>
        <taxon>Dinosauria</taxon>
        <taxon>Saurischia</taxon>
        <taxon>Theropoda</taxon>
        <taxon>Coelurosauria</taxon>
        <taxon>Aves</taxon>
        <taxon>Neognathae</taxon>
        <taxon>Galloanserae</taxon>
        <taxon>Galliformes</taxon>
        <taxon>Phasianidae</taxon>
        <taxon>Phasianinae</taxon>
        <taxon>Phasianus</taxon>
    </lineage>
</organism>
<dbReference type="PANTHER" id="PTHR13500:SF0">
    <property type="entry name" value="NUCLEOLAR PRE-RIBOSOMAL-ASSOCIATED PROTEIN 1"/>
    <property type="match status" value="1"/>
</dbReference>
<dbReference type="InterPro" id="IPR021714">
    <property type="entry name" value="URB1_N"/>
</dbReference>
<dbReference type="Pfam" id="PF11707">
    <property type="entry name" value="Npa1"/>
    <property type="match status" value="1"/>
</dbReference>
<name>A0A669QSK1_PHACC</name>
<feature type="domain" description="URB1 N-terminal" evidence="2">
    <location>
        <begin position="144"/>
        <end position="454"/>
    </location>
</feature>
<protein>
    <submittedName>
        <fullName evidence="5">URB1 ribosome biogenesis homolog</fullName>
    </submittedName>
</protein>
<dbReference type="InterPro" id="IPR032436">
    <property type="entry name" value="URB1_C"/>
</dbReference>
<dbReference type="GO" id="GO:0000463">
    <property type="term" value="P:maturation of LSU-rRNA from tricistronic rRNA transcript (SSU-rRNA, 5.8S rRNA, LSU-rRNA)"/>
    <property type="evidence" value="ECO:0007669"/>
    <property type="project" value="TreeGrafter"/>
</dbReference>
<reference evidence="5" key="1">
    <citation type="submission" date="2025-08" db="UniProtKB">
        <authorList>
            <consortium name="Ensembl"/>
        </authorList>
    </citation>
    <scope>IDENTIFICATION</scope>
</reference>
<accession>A0A669QSK1</accession>
<dbReference type="Pfam" id="PF16201">
    <property type="entry name" value="NopRA1"/>
    <property type="match status" value="1"/>
</dbReference>